<accession>A0A7E4V9P7</accession>
<protein>
    <submittedName>
        <fullName evidence="3">Uncharacterized protein</fullName>
    </submittedName>
</protein>
<sequence>MPQNNKMNQQITPKTPIYPKQAGGAAARMLPNIAKRLECSFADLINPNACDRDIFADMSNFPDAPNTRYRPTGLHTDDQEKGWELGDQLAEPRGYIRPNRDSRKDRSDETLRIVFLTYIIIETVPSTSVNMFFTTTTTPTSTTAASTRGALWRSLKAIDAKFAYRKPNFVVCDTLELFHE</sequence>
<evidence type="ECO:0000313" key="2">
    <source>
        <dbReference type="Proteomes" id="UP000492821"/>
    </source>
</evidence>
<dbReference type="Proteomes" id="UP000492821">
    <property type="component" value="Unassembled WGS sequence"/>
</dbReference>
<organism evidence="2 3">
    <name type="scientific">Panagrellus redivivus</name>
    <name type="common">Microworm</name>
    <dbReference type="NCBI Taxonomy" id="6233"/>
    <lineage>
        <taxon>Eukaryota</taxon>
        <taxon>Metazoa</taxon>
        <taxon>Ecdysozoa</taxon>
        <taxon>Nematoda</taxon>
        <taxon>Chromadorea</taxon>
        <taxon>Rhabditida</taxon>
        <taxon>Tylenchina</taxon>
        <taxon>Panagrolaimomorpha</taxon>
        <taxon>Panagrolaimoidea</taxon>
        <taxon>Panagrolaimidae</taxon>
        <taxon>Panagrellus</taxon>
    </lineage>
</organism>
<feature type="region of interest" description="Disordered" evidence="1">
    <location>
        <begin position="1"/>
        <end position="20"/>
    </location>
</feature>
<dbReference type="WBParaSite" id="Pan_g18331.t1">
    <property type="protein sequence ID" value="Pan_g18331.t1"/>
    <property type="gene ID" value="Pan_g18331"/>
</dbReference>
<name>A0A7E4V9P7_PANRE</name>
<feature type="compositionally biased region" description="Polar residues" evidence="1">
    <location>
        <begin position="1"/>
        <end position="13"/>
    </location>
</feature>
<keyword evidence="2" id="KW-1185">Reference proteome</keyword>
<evidence type="ECO:0000256" key="1">
    <source>
        <dbReference type="SAM" id="MobiDB-lite"/>
    </source>
</evidence>
<dbReference type="AlphaFoldDB" id="A0A7E4V9P7"/>
<evidence type="ECO:0000313" key="3">
    <source>
        <dbReference type="WBParaSite" id="Pan_g18331.t1"/>
    </source>
</evidence>
<reference evidence="3" key="2">
    <citation type="submission" date="2020-10" db="UniProtKB">
        <authorList>
            <consortium name="WormBaseParasite"/>
        </authorList>
    </citation>
    <scope>IDENTIFICATION</scope>
</reference>
<proteinExistence type="predicted"/>
<reference evidence="2" key="1">
    <citation type="journal article" date="2013" name="Genetics">
        <title>The draft genome and transcriptome of Panagrellus redivivus are shaped by the harsh demands of a free-living lifestyle.</title>
        <authorList>
            <person name="Srinivasan J."/>
            <person name="Dillman A.R."/>
            <person name="Macchietto M.G."/>
            <person name="Heikkinen L."/>
            <person name="Lakso M."/>
            <person name="Fracchia K.M."/>
            <person name="Antoshechkin I."/>
            <person name="Mortazavi A."/>
            <person name="Wong G."/>
            <person name="Sternberg P.W."/>
        </authorList>
    </citation>
    <scope>NUCLEOTIDE SEQUENCE [LARGE SCALE GENOMIC DNA]</scope>
    <source>
        <strain evidence="2">MT8872</strain>
    </source>
</reference>